<keyword evidence="1" id="KW-0812">Transmembrane</keyword>
<protein>
    <submittedName>
        <fullName evidence="3">DUF4350 domain-containing protein</fullName>
    </submittedName>
</protein>
<feature type="domain" description="DUF4350" evidence="2">
    <location>
        <begin position="42"/>
        <end position="218"/>
    </location>
</feature>
<dbReference type="InterPro" id="IPR025646">
    <property type="entry name" value="DUF4350"/>
</dbReference>
<dbReference type="EMBL" id="QNUL01000005">
    <property type="protein sequence ID" value="REA62388.1"/>
    <property type="molecule type" value="Genomic_DNA"/>
</dbReference>
<dbReference type="RefSeq" id="WP_115830411.1">
    <property type="nucleotide sequence ID" value="NZ_QNUL01000005.1"/>
</dbReference>
<evidence type="ECO:0000313" key="4">
    <source>
        <dbReference type="Proteomes" id="UP000256373"/>
    </source>
</evidence>
<evidence type="ECO:0000259" key="2">
    <source>
        <dbReference type="Pfam" id="PF14258"/>
    </source>
</evidence>
<proteinExistence type="predicted"/>
<feature type="transmembrane region" description="Helical" evidence="1">
    <location>
        <begin position="260"/>
        <end position="278"/>
    </location>
</feature>
<feature type="transmembrane region" description="Helical" evidence="1">
    <location>
        <begin position="6"/>
        <end position="25"/>
    </location>
</feature>
<accession>A0A3D8YDW2</accession>
<keyword evidence="1" id="KW-0472">Membrane</keyword>
<reference evidence="3 4" key="1">
    <citation type="submission" date="2018-07" db="EMBL/GenBank/DDBJ databases">
        <title>Dyadobacter roseus sp. nov., isolated from rose rhizosphere soil.</title>
        <authorList>
            <person name="Chen L."/>
        </authorList>
    </citation>
    <scope>NUCLEOTIDE SEQUENCE [LARGE SCALE GENOMIC DNA]</scope>
    <source>
        <strain evidence="3 4">RS19</strain>
    </source>
</reference>
<evidence type="ECO:0000313" key="3">
    <source>
        <dbReference type="EMBL" id="REA62388.1"/>
    </source>
</evidence>
<organism evidence="3 4">
    <name type="scientific">Dyadobacter luteus</name>
    <dbReference type="NCBI Taxonomy" id="2259619"/>
    <lineage>
        <taxon>Bacteria</taxon>
        <taxon>Pseudomonadati</taxon>
        <taxon>Bacteroidota</taxon>
        <taxon>Cytophagia</taxon>
        <taxon>Cytophagales</taxon>
        <taxon>Spirosomataceae</taxon>
        <taxon>Dyadobacter</taxon>
    </lineage>
</organism>
<sequence>MLFNLNRYWYFLLVMLLGYGLFEYYRPKPIDWKESYSNKDHIPFGGKVIFEILPEMVGNQRVESVRIPPYNQLDSNYAAEKSSYIFINSQFQIDKNDRDRLFGYVRSGNVVFISAYSFDKDFLDSLNIEAPQNKPSLKDSASRVYFVNPLLKDQGSLFDKDDGTNYLRNKSKKPVTILAVNEKQQPVFIKVSHGKGQFFIHNLPLAFTNYYVLDSLTNRHAFHALSYLPRQPVYWDEYQKQGRFGENQHSLFRYIVSNRALKAAFILTLIALITYAVFGGKRKQRVIPIINPPANVSLEFVKTISNMYYRKKDHANLAAKLAQQFWMYVRERFGITQQRFQVGELEEMISKSSGLSRQETADLLTELYDETETWSGQRLIELNTKLEDFYERTR</sequence>
<dbReference type="Pfam" id="PF14258">
    <property type="entry name" value="DUF4350"/>
    <property type="match status" value="1"/>
</dbReference>
<name>A0A3D8YDW2_9BACT</name>
<dbReference type="AlphaFoldDB" id="A0A3D8YDW2"/>
<keyword evidence="1" id="KW-1133">Transmembrane helix</keyword>
<keyword evidence="4" id="KW-1185">Reference proteome</keyword>
<dbReference type="OrthoDB" id="1111222at2"/>
<gene>
    <name evidence="3" type="ORF">DSL64_08995</name>
</gene>
<evidence type="ECO:0000256" key="1">
    <source>
        <dbReference type="SAM" id="Phobius"/>
    </source>
</evidence>
<dbReference type="Proteomes" id="UP000256373">
    <property type="component" value="Unassembled WGS sequence"/>
</dbReference>
<comment type="caution">
    <text evidence="3">The sequence shown here is derived from an EMBL/GenBank/DDBJ whole genome shotgun (WGS) entry which is preliminary data.</text>
</comment>